<dbReference type="OrthoDB" id="5289249at2759"/>
<gene>
    <name evidence="3" type="ORF">PAXINDRAFT_176538</name>
</gene>
<reference evidence="3 4" key="1">
    <citation type="submission" date="2014-06" db="EMBL/GenBank/DDBJ databases">
        <authorList>
            <consortium name="DOE Joint Genome Institute"/>
            <person name="Kuo A."/>
            <person name="Kohler A."/>
            <person name="Nagy L.G."/>
            <person name="Floudas D."/>
            <person name="Copeland A."/>
            <person name="Barry K.W."/>
            <person name="Cichocki N."/>
            <person name="Veneault-Fourrey C."/>
            <person name="LaButti K."/>
            <person name="Lindquist E.A."/>
            <person name="Lipzen A."/>
            <person name="Lundell T."/>
            <person name="Morin E."/>
            <person name="Murat C."/>
            <person name="Sun H."/>
            <person name="Tunlid A."/>
            <person name="Henrissat B."/>
            <person name="Grigoriev I.V."/>
            <person name="Hibbett D.S."/>
            <person name="Martin F."/>
            <person name="Nordberg H.P."/>
            <person name="Cantor M.N."/>
            <person name="Hua S.X."/>
        </authorList>
    </citation>
    <scope>NUCLEOTIDE SEQUENCE [LARGE SCALE GENOMIC DNA]</scope>
    <source>
        <strain evidence="3 4">ATCC 200175</strain>
    </source>
</reference>
<evidence type="ECO:0000313" key="4">
    <source>
        <dbReference type="Proteomes" id="UP000053647"/>
    </source>
</evidence>
<accession>A0A0C9U8J3</accession>
<name>A0A0C9U8J3_PAXIN</name>
<sequence length="273" mass="30402">MIISEQDLKPEISKLAEVEWERAKGFAELQDDLPPAYGDHDQDASVPSRSSATTPHNILAQHGVKPTNYLTLIERDSAIRGTYIIDPHLYIPAHLLPPLVSGQTEEDRKNLYLHTRDGTVDINIWLVSPTANRDTKSPPPNKRTTMKVSSNDGSVTVRVNAVDYIDPFLLDVFSRDGRVTVLIPQSFHGPLHLKARDGGHALSDGVLRNSTSLGTAEGTVRYFVGDFSAASEPRWESDELRVESRDGKIRVRYVDEIETTSTKGGFFSRMFSM</sequence>
<evidence type="ECO:0000256" key="1">
    <source>
        <dbReference type="SAM" id="MobiDB-lite"/>
    </source>
</evidence>
<reference evidence="4" key="2">
    <citation type="submission" date="2015-01" db="EMBL/GenBank/DDBJ databases">
        <title>Evolutionary Origins and Diversification of the Mycorrhizal Mutualists.</title>
        <authorList>
            <consortium name="DOE Joint Genome Institute"/>
            <consortium name="Mycorrhizal Genomics Consortium"/>
            <person name="Kohler A."/>
            <person name="Kuo A."/>
            <person name="Nagy L.G."/>
            <person name="Floudas D."/>
            <person name="Copeland A."/>
            <person name="Barry K.W."/>
            <person name="Cichocki N."/>
            <person name="Veneault-Fourrey C."/>
            <person name="LaButti K."/>
            <person name="Lindquist E.A."/>
            <person name="Lipzen A."/>
            <person name="Lundell T."/>
            <person name="Morin E."/>
            <person name="Murat C."/>
            <person name="Riley R."/>
            <person name="Ohm R."/>
            <person name="Sun H."/>
            <person name="Tunlid A."/>
            <person name="Henrissat B."/>
            <person name="Grigoriev I.V."/>
            <person name="Hibbett D.S."/>
            <person name="Martin F."/>
        </authorList>
    </citation>
    <scope>NUCLEOTIDE SEQUENCE [LARGE SCALE GENOMIC DNA]</scope>
    <source>
        <strain evidence="4">ATCC 200175</strain>
    </source>
</reference>
<feature type="region of interest" description="Disordered" evidence="1">
    <location>
        <begin position="31"/>
        <end position="56"/>
    </location>
</feature>
<dbReference type="Proteomes" id="UP000053647">
    <property type="component" value="Unassembled WGS sequence"/>
</dbReference>
<evidence type="ECO:0000259" key="2">
    <source>
        <dbReference type="Pfam" id="PF24016"/>
    </source>
</evidence>
<dbReference type="AlphaFoldDB" id="A0A0C9U8J3"/>
<dbReference type="Pfam" id="PF24016">
    <property type="entry name" value="DUF7330"/>
    <property type="match status" value="1"/>
</dbReference>
<dbReference type="InterPro" id="IPR055754">
    <property type="entry name" value="DUF7330"/>
</dbReference>
<dbReference type="HOGENOM" id="CLU_070382_3_0_1"/>
<organism evidence="3 4">
    <name type="scientific">Paxillus involutus ATCC 200175</name>
    <dbReference type="NCBI Taxonomy" id="664439"/>
    <lineage>
        <taxon>Eukaryota</taxon>
        <taxon>Fungi</taxon>
        <taxon>Dikarya</taxon>
        <taxon>Basidiomycota</taxon>
        <taxon>Agaricomycotina</taxon>
        <taxon>Agaricomycetes</taxon>
        <taxon>Agaricomycetidae</taxon>
        <taxon>Boletales</taxon>
        <taxon>Paxilineae</taxon>
        <taxon>Paxillaceae</taxon>
        <taxon>Paxillus</taxon>
    </lineage>
</organism>
<proteinExistence type="predicted"/>
<evidence type="ECO:0000313" key="3">
    <source>
        <dbReference type="EMBL" id="KIJ15396.1"/>
    </source>
</evidence>
<keyword evidence="4" id="KW-1185">Reference proteome</keyword>
<dbReference type="EMBL" id="KN819337">
    <property type="protein sequence ID" value="KIJ15396.1"/>
    <property type="molecule type" value="Genomic_DNA"/>
</dbReference>
<feature type="compositionally biased region" description="Polar residues" evidence="1">
    <location>
        <begin position="45"/>
        <end position="56"/>
    </location>
</feature>
<feature type="domain" description="DUF7330" evidence="2">
    <location>
        <begin position="68"/>
        <end position="256"/>
    </location>
</feature>
<protein>
    <recommendedName>
        <fullName evidence="2">DUF7330 domain-containing protein</fullName>
    </recommendedName>
</protein>